<evidence type="ECO:0000259" key="4">
    <source>
        <dbReference type="PROSITE" id="PS50822"/>
    </source>
</evidence>
<feature type="compositionally biased region" description="Low complexity" evidence="2">
    <location>
        <begin position="144"/>
        <end position="171"/>
    </location>
</feature>
<organism evidence="5 6">
    <name type="scientific">Stylophora pistillata</name>
    <name type="common">Smooth cauliflower coral</name>
    <dbReference type="NCBI Taxonomy" id="50429"/>
    <lineage>
        <taxon>Eukaryota</taxon>
        <taxon>Metazoa</taxon>
        <taxon>Cnidaria</taxon>
        <taxon>Anthozoa</taxon>
        <taxon>Hexacorallia</taxon>
        <taxon>Scleractinia</taxon>
        <taxon>Astrocoeniina</taxon>
        <taxon>Pocilloporidae</taxon>
        <taxon>Stylophora</taxon>
    </lineage>
</organism>
<dbReference type="Pfam" id="PF16486">
    <property type="entry name" value="ArgoN"/>
    <property type="match status" value="1"/>
</dbReference>
<comment type="similarity">
    <text evidence="1">Belongs to the argonaute family.</text>
</comment>
<dbReference type="STRING" id="50429.A0A2B4T345"/>
<dbReference type="SUPFAM" id="SSF53098">
    <property type="entry name" value="Ribonuclease H-like"/>
    <property type="match status" value="1"/>
</dbReference>
<proteinExistence type="inferred from homology"/>
<dbReference type="Gene3D" id="3.40.50.2300">
    <property type="match status" value="1"/>
</dbReference>
<dbReference type="InterPro" id="IPR014811">
    <property type="entry name" value="ArgoL1"/>
</dbReference>
<dbReference type="CDD" id="cd04657">
    <property type="entry name" value="Piwi_ago-like"/>
    <property type="match status" value="1"/>
</dbReference>
<evidence type="ECO:0000256" key="2">
    <source>
        <dbReference type="SAM" id="MobiDB-lite"/>
    </source>
</evidence>
<dbReference type="Gene3D" id="3.30.420.10">
    <property type="entry name" value="Ribonuclease H-like superfamily/Ribonuclease H"/>
    <property type="match status" value="1"/>
</dbReference>
<dbReference type="Pfam" id="PF16488">
    <property type="entry name" value="ArgoL2"/>
    <property type="match status" value="1"/>
</dbReference>
<dbReference type="Pfam" id="PF02171">
    <property type="entry name" value="Piwi"/>
    <property type="match status" value="1"/>
</dbReference>
<dbReference type="PROSITE" id="PS50821">
    <property type="entry name" value="PAZ"/>
    <property type="match status" value="1"/>
</dbReference>
<sequence>MSSQGQGKNKRKGRGRGNAGRGRGRGHDLPPTPGTTDRVGKPLEKSGITIEEKPDYLNPKDSSTADFDEKLAAGACGNDLLNDQKDTVRPKKSSTTASRATTTVEEHNQTGRSSVETPSKSRKIKGRQRDIPASSSDDKGGGAPAADASSIKSVGATTPSSAAATSRTVAVNKEVENGTKKLGSSLGSGGHTTHQTQGNGGPHPPKRPGHGTKGHPIALRANFFRLNISPELSDLYHYDVKITPDKCPRSDKRDVVNKIIEEYKHTTFQGHHPAFDGAKNLYSRIKLPVPAELVVKLPGKDGGKERNFKVKIQFAAAVSLLELNKFLSGKQNGKIPQDAVQALDIVVRQMPSVYYTPVGRSFFPLDGRRSPLGAGCEVKFGFYSSIRHSEWKAMLVNIDVSAKGFDKEQAFVPDFLCETLGVRAHNIEDRSFQPASWKLEKAIRGIRIQTTHAAPIKRKYTVWGFSGESAERMQFDVTDEGTGRTYKTTIAEYFRDRYGLTLRYPHLPCLKVGQKKDRYLPMEVCTILPSPRKYLSEQQTANMIKSTARPAPERQSNIQHWAQRVTQASGKYLRDEFHTSISTEMVKVEGRVLPAPTINLGPQDRPLVPLRGSWDMRDKSLHQGARINKWALACFDGRCHKDQLENFSKHMADVSSRQGLRMSEQPVVVAYARSARDVESLFSKWVVEIPELQLIMAVLPERDKQIYPELKRVGDNVIGIPTQCVQSKHVHRINLQVCANIGLKINSKLGGINHDIDPGVKSPVFREPVIIFGADVTHPSPTENGIPSIAAVVASMDINATKYCARVRAQNHENGKAAQEIINDLAAMVKELLIEFYKASGKLKPTKIIFYRDGVSEGQFDQVLVHEVRAVQQACMDLEKDYRPRITFVVVQKRHHTRLFCENQRDEVGKAGNVPPGTIVDSGITHPYEFDFYLCSHYGIQGTSRPTHYHVLYDDNSFTADGLQQLTYQLCHVYARCTRSVSMPAPTYYAHLVAFRARYHVTGKEGSVDLEKSAKAIEVNAKMKGAMYFT</sequence>
<feature type="compositionally biased region" description="Low complexity" evidence="2">
    <location>
        <begin position="93"/>
        <end position="103"/>
    </location>
</feature>
<feature type="domain" description="Piwi" evidence="4">
    <location>
        <begin position="694"/>
        <end position="1002"/>
    </location>
</feature>
<evidence type="ECO:0000313" key="6">
    <source>
        <dbReference type="Proteomes" id="UP000225706"/>
    </source>
</evidence>
<dbReference type="InterPro" id="IPR032473">
    <property type="entry name" value="Argonaute_Mid_dom"/>
</dbReference>
<dbReference type="SMART" id="SM01163">
    <property type="entry name" value="DUF1785"/>
    <property type="match status" value="1"/>
</dbReference>
<dbReference type="InterPro" id="IPR003165">
    <property type="entry name" value="Piwi"/>
</dbReference>
<dbReference type="InterPro" id="IPR032472">
    <property type="entry name" value="ArgoL2"/>
</dbReference>
<dbReference type="SMART" id="SM00950">
    <property type="entry name" value="Piwi"/>
    <property type="match status" value="1"/>
</dbReference>
<evidence type="ECO:0000313" key="5">
    <source>
        <dbReference type="EMBL" id="PFX35025.1"/>
    </source>
</evidence>
<reference evidence="6" key="1">
    <citation type="journal article" date="2017" name="bioRxiv">
        <title>Comparative analysis of the genomes of Stylophora pistillata and Acropora digitifera provides evidence for extensive differences between species of corals.</title>
        <authorList>
            <person name="Voolstra C.R."/>
            <person name="Li Y."/>
            <person name="Liew Y.J."/>
            <person name="Baumgarten S."/>
            <person name="Zoccola D."/>
            <person name="Flot J.-F."/>
            <person name="Tambutte S."/>
            <person name="Allemand D."/>
            <person name="Aranda M."/>
        </authorList>
    </citation>
    <scope>NUCLEOTIDE SEQUENCE [LARGE SCALE GENOMIC DNA]</scope>
</reference>
<dbReference type="Pfam" id="PF08699">
    <property type="entry name" value="ArgoL1"/>
    <property type="match status" value="1"/>
</dbReference>
<dbReference type="GO" id="GO:0003723">
    <property type="term" value="F:RNA binding"/>
    <property type="evidence" value="ECO:0007669"/>
    <property type="project" value="InterPro"/>
</dbReference>
<dbReference type="InterPro" id="IPR036085">
    <property type="entry name" value="PAZ_dom_sf"/>
</dbReference>
<dbReference type="Gene3D" id="2.170.260.10">
    <property type="entry name" value="paz domain"/>
    <property type="match status" value="1"/>
</dbReference>
<gene>
    <name evidence="5" type="primary">Ago2</name>
    <name evidence="5" type="ORF">AWC38_SpisGene205</name>
</gene>
<accession>A0A2B4T345</accession>
<keyword evidence="6" id="KW-1185">Reference proteome</keyword>
<dbReference type="CDD" id="cd02846">
    <property type="entry name" value="PAZ_argonaute_like"/>
    <property type="match status" value="1"/>
</dbReference>
<dbReference type="PROSITE" id="PS50822">
    <property type="entry name" value="PIWI"/>
    <property type="match status" value="1"/>
</dbReference>
<feature type="region of interest" description="Disordered" evidence="2">
    <location>
        <begin position="76"/>
        <end position="215"/>
    </location>
</feature>
<feature type="compositionally biased region" description="Basic and acidic residues" evidence="2">
    <location>
        <begin position="38"/>
        <end position="55"/>
    </location>
</feature>
<protein>
    <submittedName>
        <fullName evidence="5">Protein argonaute-2</fullName>
    </submittedName>
</protein>
<dbReference type="Pfam" id="PF02170">
    <property type="entry name" value="PAZ"/>
    <property type="match status" value="1"/>
</dbReference>
<dbReference type="InterPro" id="IPR045246">
    <property type="entry name" value="Piwi_ago-like"/>
</dbReference>
<dbReference type="Pfam" id="PF16487">
    <property type="entry name" value="ArgoMid"/>
    <property type="match status" value="1"/>
</dbReference>
<evidence type="ECO:0000256" key="1">
    <source>
        <dbReference type="RuleBase" id="RU361178"/>
    </source>
</evidence>
<dbReference type="OrthoDB" id="10252740at2759"/>
<feature type="region of interest" description="Disordered" evidence="2">
    <location>
        <begin position="1"/>
        <end position="64"/>
    </location>
</feature>
<dbReference type="InterPro" id="IPR012337">
    <property type="entry name" value="RNaseH-like_sf"/>
</dbReference>
<evidence type="ECO:0000259" key="3">
    <source>
        <dbReference type="PROSITE" id="PS50821"/>
    </source>
</evidence>
<feature type="domain" description="PAZ" evidence="3">
    <location>
        <begin position="411"/>
        <end position="529"/>
    </location>
</feature>
<dbReference type="EMBL" id="LSMT01000001">
    <property type="protein sequence ID" value="PFX35025.1"/>
    <property type="molecule type" value="Genomic_DNA"/>
</dbReference>
<dbReference type="SUPFAM" id="SSF101690">
    <property type="entry name" value="PAZ domain"/>
    <property type="match status" value="1"/>
</dbReference>
<name>A0A2B4T345_STYPI</name>
<dbReference type="InterPro" id="IPR036397">
    <property type="entry name" value="RNaseH_sf"/>
</dbReference>
<dbReference type="InterPro" id="IPR003100">
    <property type="entry name" value="PAZ_dom"/>
</dbReference>
<dbReference type="InterPro" id="IPR032474">
    <property type="entry name" value="Argonaute_N"/>
</dbReference>
<feature type="compositionally biased region" description="Low complexity" evidence="2">
    <location>
        <begin position="180"/>
        <end position="197"/>
    </location>
</feature>
<comment type="caution">
    <text evidence="5">The sequence shown here is derived from an EMBL/GenBank/DDBJ whole genome shotgun (WGS) entry which is preliminary data.</text>
</comment>
<dbReference type="AlphaFoldDB" id="A0A2B4T345"/>
<feature type="compositionally biased region" description="Basic residues" evidence="2">
    <location>
        <begin position="204"/>
        <end position="213"/>
    </location>
</feature>
<dbReference type="SMART" id="SM00949">
    <property type="entry name" value="PAZ"/>
    <property type="match status" value="1"/>
</dbReference>
<dbReference type="PANTHER" id="PTHR22891">
    <property type="entry name" value="EUKARYOTIC TRANSLATION INITIATION FACTOR 2C"/>
    <property type="match status" value="1"/>
</dbReference>
<dbReference type="Proteomes" id="UP000225706">
    <property type="component" value="Unassembled WGS sequence"/>
</dbReference>